<protein>
    <submittedName>
        <fullName evidence="1">Uncharacterized protein</fullName>
    </submittedName>
</protein>
<dbReference type="Proteomes" id="UP000016936">
    <property type="component" value="Unassembled WGS sequence"/>
</dbReference>
<proteinExistence type="predicted"/>
<dbReference type="EMBL" id="KB445570">
    <property type="protein sequence ID" value="EMD96254.1"/>
    <property type="molecule type" value="Genomic_DNA"/>
</dbReference>
<dbReference type="OrthoDB" id="10311167at2759"/>
<reference evidence="2" key="2">
    <citation type="journal article" date="2013" name="PLoS Genet.">
        <title>Comparative genome structure, secondary metabolite, and effector coding capacity across Cochliobolus pathogens.</title>
        <authorList>
            <person name="Condon B.J."/>
            <person name="Leng Y."/>
            <person name="Wu D."/>
            <person name="Bushley K.E."/>
            <person name="Ohm R.A."/>
            <person name="Otillar R."/>
            <person name="Martin J."/>
            <person name="Schackwitz W."/>
            <person name="Grimwood J."/>
            <person name="MohdZainudin N."/>
            <person name="Xue C."/>
            <person name="Wang R."/>
            <person name="Manning V.A."/>
            <person name="Dhillon B."/>
            <person name="Tu Z.J."/>
            <person name="Steffenson B.J."/>
            <person name="Salamov A."/>
            <person name="Sun H."/>
            <person name="Lowry S."/>
            <person name="LaButti K."/>
            <person name="Han J."/>
            <person name="Copeland A."/>
            <person name="Lindquist E."/>
            <person name="Barry K."/>
            <person name="Schmutz J."/>
            <person name="Baker S.E."/>
            <person name="Ciuffetti L.M."/>
            <person name="Grigoriev I.V."/>
            <person name="Zhong S."/>
            <person name="Turgeon B.G."/>
        </authorList>
    </citation>
    <scope>NUCLEOTIDE SEQUENCE [LARGE SCALE GENOMIC DNA]</scope>
    <source>
        <strain evidence="2">C5 / ATCC 48332 / race O</strain>
    </source>
</reference>
<dbReference type="AlphaFoldDB" id="M2UCG0"/>
<evidence type="ECO:0000313" key="2">
    <source>
        <dbReference type="Proteomes" id="UP000016936"/>
    </source>
</evidence>
<dbReference type="HOGENOM" id="CLU_166976_0_0_1"/>
<name>M2UCG0_COCH5</name>
<gene>
    <name evidence="1" type="ORF">COCHEDRAFT_1210468</name>
</gene>
<keyword evidence="2" id="KW-1185">Reference proteome</keyword>
<reference evidence="1 2" key="1">
    <citation type="journal article" date="2012" name="PLoS Pathog.">
        <title>Diverse lifestyles and strategies of plant pathogenesis encoded in the genomes of eighteen Dothideomycetes fungi.</title>
        <authorList>
            <person name="Ohm R.A."/>
            <person name="Feau N."/>
            <person name="Henrissat B."/>
            <person name="Schoch C.L."/>
            <person name="Horwitz B.A."/>
            <person name="Barry K.W."/>
            <person name="Condon B.J."/>
            <person name="Copeland A.C."/>
            <person name="Dhillon B."/>
            <person name="Glaser F."/>
            <person name="Hesse C.N."/>
            <person name="Kosti I."/>
            <person name="LaButti K."/>
            <person name="Lindquist E.A."/>
            <person name="Lucas S."/>
            <person name="Salamov A.A."/>
            <person name="Bradshaw R.E."/>
            <person name="Ciuffetti L."/>
            <person name="Hamelin R.C."/>
            <person name="Kema G.H.J."/>
            <person name="Lawrence C."/>
            <person name="Scott J.A."/>
            <person name="Spatafora J.W."/>
            <person name="Turgeon B.G."/>
            <person name="de Wit P.J.G.M."/>
            <person name="Zhong S."/>
            <person name="Goodwin S.B."/>
            <person name="Grigoriev I.V."/>
        </authorList>
    </citation>
    <scope>NUCLEOTIDE SEQUENCE [LARGE SCALE GENOMIC DNA]</scope>
    <source>
        <strain evidence="2">C5 / ATCC 48332 / race O</strain>
    </source>
</reference>
<sequence length="128" mass="13869">MSVELAAKLGTWLQEVIGILGQELHHTAELRLSFRSLTQAPMPNRQPYDLSPPQGYSIRAGGLKLSAQSAGFSGTARNPDSLRARPLRNVSLVAATLIEHAISPHLNEPPLELADYAHRGRLDDVVGV</sequence>
<evidence type="ECO:0000313" key="1">
    <source>
        <dbReference type="EMBL" id="EMD96254.1"/>
    </source>
</evidence>
<organism evidence="1 2">
    <name type="scientific">Cochliobolus heterostrophus (strain C5 / ATCC 48332 / race O)</name>
    <name type="common">Southern corn leaf blight fungus</name>
    <name type="synonym">Bipolaris maydis</name>
    <dbReference type="NCBI Taxonomy" id="701091"/>
    <lineage>
        <taxon>Eukaryota</taxon>
        <taxon>Fungi</taxon>
        <taxon>Dikarya</taxon>
        <taxon>Ascomycota</taxon>
        <taxon>Pezizomycotina</taxon>
        <taxon>Dothideomycetes</taxon>
        <taxon>Pleosporomycetidae</taxon>
        <taxon>Pleosporales</taxon>
        <taxon>Pleosporineae</taxon>
        <taxon>Pleosporaceae</taxon>
        <taxon>Bipolaris</taxon>
    </lineage>
</organism>
<accession>M2UCG0</accession>